<organism evidence="1 2">
    <name type="scientific">Scleroderma citrinum Foug A</name>
    <dbReference type="NCBI Taxonomy" id="1036808"/>
    <lineage>
        <taxon>Eukaryota</taxon>
        <taxon>Fungi</taxon>
        <taxon>Dikarya</taxon>
        <taxon>Basidiomycota</taxon>
        <taxon>Agaricomycotina</taxon>
        <taxon>Agaricomycetes</taxon>
        <taxon>Agaricomycetidae</taxon>
        <taxon>Boletales</taxon>
        <taxon>Sclerodermatineae</taxon>
        <taxon>Sclerodermataceae</taxon>
        <taxon>Scleroderma</taxon>
    </lineage>
</organism>
<dbReference type="InParanoid" id="A0A0C3EBC5"/>
<keyword evidence="2" id="KW-1185">Reference proteome</keyword>
<gene>
    <name evidence="1" type="ORF">SCLCIDRAFT_1212429</name>
</gene>
<dbReference type="AlphaFoldDB" id="A0A0C3EBC5"/>
<name>A0A0C3EBC5_9AGAM</name>
<proteinExistence type="predicted"/>
<accession>A0A0C3EBC5</accession>
<reference evidence="1 2" key="1">
    <citation type="submission" date="2014-04" db="EMBL/GenBank/DDBJ databases">
        <authorList>
            <consortium name="DOE Joint Genome Institute"/>
            <person name="Kuo A."/>
            <person name="Kohler A."/>
            <person name="Nagy L.G."/>
            <person name="Floudas D."/>
            <person name="Copeland A."/>
            <person name="Barry K.W."/>
            <person name="Cichocki N."/>
            <person name="Veneault-Fourrey C."/>
            <person name="LaButti K."/>
            <person name="Lindquist E.A."/>
            <person name="Lipzen A."/>
            <person name="Lundell T."/>
            <person name="Morin E."/>
            <person name="Murat C."/>
            <person name="Sun H."/>
            <person name="Tunlid A."/>
            <person name="Henrissat B."/>
            <person name="Grigoriev I.V."/>
            <person name="Hibbett D.S."/>
            <person name="Martin F."/>
            <person name="Nordberg H.P."/>
            <person name="Cantor M.N."/>
            <person name="Hua S.X."/>
        </authorList>
    </citation>
    <scope>NUCLEOTIDE SEQUENCE [LARGE SCALE GENOMIC DNA]</scope>
    <source>
        <strain evidence="1 2">Foug A</strain>
    </source>
</reference>
<dbReference type="Proteomes" id="UP000053989">
    <property type="component" value="Unassembled WGS sequence"/>
</dbReference>
<sequence length="53" mass="6155">MHVNLRDDSSVNAIDNIHPYKRVIVHIHTKARVSYQTSCLGIVRIWGTIYFCL</sequence>
<evidence type="ECO:0000313" key="1">
    <source>
        <dbReference type="EMBL" id="KIM65266.1"/>
    </source>
</evidence>
<protein>
    <submittedName>
        <fullName evidence="1">Uncharacterized protein</fullName>
    </submittedName>
</protein>
<dbReference type="EMBL" id="KN822023">
    <property type="protein sequence ID" value="KIM65266.1"/>
    <property type="molecule type" value="Genomic_DNA"/>
</dbReference>
<evidence type="ECO:0000313" key="2">
    <source>
        <dbReference type="Proteomes" id="UP000053989"/>
    </source>
</evidence>
<dbReference type="HOGENOM" id="CLU_3070028_0_0_1"/>
<reference evidence="2" key="2">
    <citation type="submission" date="2015-01" db="EMBL/GenBank/DDBJ databases">
        <title>Evolutionary Origins and Diversification of the Mycorrhizal Mutualists.</title>
        <authorList>
            <consortium name="DOE Joint Genome Institute"/>
            <consortium name="Mycorrhizal Genomics Consortium"/>
            <person name="Kohler A."/>
            <person name="Kuo A."/>
            <person name="Nagy L.G."/>
            <person name="Floudas D."/>
            <person name="Copeland A."/>
            <person name="Barry K.W."/>
            <person name="Cichocki N."/>
            <person name="Veneault-Fourrey C."/>
            <person name="LaButti K."/>
            <person name="Lindquist E.A."/>
            <person name="Lipzen A."/>
            <person name="Lundell T."/>
            <person name="Morin E."/>
            <person name="Murat C."/>
            <person name="Riley R."/>
            <person name="Ohm R."/>
            <person name="Sun H."/>
            <person name="Tunlid A."/>
            <person name="Henrissat B."/>
            <person name="Grigoriev I.V."/>
            <person name="Hibbett D.S."/>
            <person name="Martin F."/>
        </authorList>
    </citation>
    <scope>NUCLEOTIDE SEQUENCE [LARGE SCALE GENOMIC DNA]</scope>
    <source>
        <strain evidence="2">Foug A</strain>
    </source>
</reference>